<name>A0AAV4T5T7_CAEEX</name>
<reference evidence="1 2" key="1">
    <citation type="submission" date="2021-06" db="EMBL/GenBank/DDBJ databases">
        <title>Caerostris extrusa draft genome.</title>
        <authorList>
            <person name="Kono N."/>
            <person name="Arakawa K."/>
        </authorList>
    </citation>
    <scope>NUCLEOTIDE SEQUENCE [LARGE SCALE GENOMIC DNA]</scope>
</reference>
<organism evidence="1 2">
    <name type="scientific">Caerostris extrusa</name>
    <name type="common">Bark spider</name>
    <name type="synonym">Caerostris bankana</name>
    <dbReference type="NCBI Taxonomy" id="172846"/>
    <lineage>
        <taxon>Eukaryota</taxon>
        <taxon>Metazoa</taxon>
        <taxon>Ecdysozoa</taxon>
        <taxon>Arthropoda</taxon>
        <taxon>Chelicerata</taxon>
        <taxon>Arachnida</taxon>
        <taxon>Araneae</taxon>
        <taxon>Araneomorphae</taxon>
        <taxon>Entelegynae</taxon>
        <taxon>Araneoidea</taxon>
        <taxon>Araneidae</taxon>
        <taxon>Caerostris</taxon>
    </lineage>
</organism>
<evidence type="ECO:0000313" key="2">
    <source>
        <dbReference type="Proteomes" id="UP001054945"/>
    </source>
</evidence>
<proteinExistence type="predicted"/>
<comment type="caution">
    <text evidence="1">The sequence shown here is derived from an EMBL/GenBank/DDBJ whole genome shotgun (WGS) entry which is preliminary data.</text>
</comment>
<gene>
    <name evidence="1" type="ORF">CEXT_137181</name>
</gene>
<dbReference type="AlphaFoldDB" id="A0AAV4T5T7"/>
<dbReference type="EMBL" id="BPLR01010664">
    <property type="protein sequence ID" value="GIY40807.1"/>
    <property type="molecule type" value="Genomic_DNA"/>
</dbReference>
<evidence type="ECO:0000313" key="1">
    <source>
        <dbReference type="EMBL" id="GIY40807.1"/>
    </source>
</evidence>
<dbReference type="Proteomes" id="UP001054945">
    <property type="component" value="Unassembled WGS sequence"/>
</dbReference>
<protein>
    <submittedName>
        <fullName evidence="1">Uncharacterized protein</fullName>
    </submittedName>
</protein>
<accession>A0AAV4T5T7</accession>
<sequence>MNALVRNSLAQWKQTGPITHSFSDHFVCKTSITLPVFSISIHHFTNKYETWINCRKRNRPKNSGLCGSRPERSGSYLGGGNASGLGEWGVLDGGQTHCGADVLILGLIGAHHRFGGDGNYSRRHTVRNSLRTAALFGDGLTLMDGVDWILHKHVWVH</sequence>
<keyword evidence="2" id="KW-1185">Reference proteome</keyword>